<evidence type="ECO:0000259" key="8">
    <source>
        <dbReference type="Pfam" id="PF21317"/>
    </source>
</evidence>
<dbReference type="PIRSF" id="PIRSF006336">
    <property type="entry name" value="B-gal"/>
    <property type="match status" value="1"/>
</dbReference>
<dbReference type="InterPro" id="IPR048913">
    <property type="entry name" value="BetaGal_gal-bd"/>
</dbReference>
<evidence type="ECO:0000259" key="7">
    <source>
        <dbReference type="Pfam" id="PF01301"/>
    </source>
</evidence>
<evidence type="ECO:0000256" key="2">
    <source>
        <dbReference type="ARBA" id="ARBA00022801"/>
    </source>
</evidence>
<feature type="domain" description="Beta-galactosidase galactose-binding" evidence="9">
    <location>
        <begin position="592"/>
        <end position="648"/>
    </location>
</feature>
<protein>
    <submittedName>
        <fullName evidence="10">Putative beta-galactosidase</fullName>
    </submittedName>
</protein>
<evidence type="ECO:0000256" key="6">
    <source>
        <dbReference type="SAM" id="MobiDB-lite"/>
    </source>
</evidence>
<dbReference type="GO" id="GO:0004565">
    <property type="term" value="F:beta-galactosidase activity"/>
    <property type="evidence" value="ECO:0007669"/>
    <property type="project" value="InterPro"/>
</dbReference>
<evidence type="ECO:0000256" key="4">
    <source>
        <dbReference type="PIRSR" id="PIRSR006336-1"/>
    </source>
</evidence>
<proteinExistence type="inferred from homology"/>
<feature type="domain" description="Glycoside hydrolase 35 catalytic" evidence="7">
    <location>
        <begin position="48"/>
        <end position="360"/>
    </location>
</feature>
<dbReference type="Pfam" id="PF21317">
    <property type="entry name" value="BetaGal_ABD_1"/>
    <property type="match status" value="1"/>
</dbReference>
<feature type="region of interest" description="Disordered" evidence="6">
    <location>
        <begin position="364"/>
        <end position="412"/>
    </location>
</feature>
<dbReference type="Gene3D" id="3.20.20.80">
    <property type="entry name" value="Glycosidases"/>
    <property type="match status" value="1"/>
</dbReference>
<dbReference type="Proteomes" id="UP000595703">
    <property type="component" value="Chromosome"/>
</dbReference>
<reference evidence="10 11" key="1">
    <citation type="journal article" date="2010" name="J. Bacteriol.">
        <title>Biochemical characterization of a novel indole prenyltransferase from Streptomyces sp. SN-593.</title>
        <authorList>
            <person name="Takahashi S."/>
            <person name="Takagi H."/>
            <person name="Toyoda A."/>
            <person name="Uramoto M."/>
            <person name="Nogawa T."/>
            <person name="Ueki M."/>
            <person name="Sakaki Y."/>
            <person name="Osada H."/>
        </authorList>
    </citation>
    <scope>NUCLEOTIDE SEQUENCE [LARGE SCALE GENOMIC DNA]</scope>
    <source>
        <strain evidence="10 11">SN-593</strain>
    </source>
</reference>
<dbReference type="GO" id="GO:0005975">
    <property type="term" value="P:carbohydrate metabolic process"/>
    <property type="evidence" value="ECO:0007669"/>
    <property type="project" value="InterPro"/>
</dbReference>
<dbReference type="SUPFAM" id="SSF51445">
    <property type="entry name" value="(Trans)glycosidases"/>
    <property type="match status" value="1"/>
</dbReference>
<feature type="active site" description="Nucleophile" evidence="4">
    <location>
        <position position="271"/>
    </location>
</feature>
<dbReference type="InterPro" id="IPR026283">
    <property type="entry name" value="B-gal_1-like"/>
</dbReference>
<evidence type="ECO:0000256" key="3">
    <source>
        <dbReference type="ARBA" id="ARBA00023295"/>
    </source>
</evidence>
<keyword evidence="3" id="KW-0326">Glycosidase</keyword>
<evidence type="ECO:0000256" key="5">
    <source>
        <dbReference type="RuleBase" id="RU003679"/>
    </source>
</evidence>
<organism evidence="10 11">
    <name type="scientific">Actinacidiphila reveromycinica</name>
    <dbReference type="NCBI Taxonomy" id="659352"/>
    <lineage>
        <taxon>Bacteria</taxon>
        <taxon>Bacillati</taxon>
        <taxon>Actinomycetota</taxon>
        <taxon>Actinomycetes</taxon>
        <taxon>Kitasatosporales</taxon>
        <taxon>Streptomycetaceae</taxon>
        <taxon>Actinacidiphila</taxon>
    </lineage>
</organism>
<evidence type="ECO:0000256" key="1">
    <source>
        <dbReference type="ARBA" id="ARBA00009809"/>
    </source>
</evidence>
<dbReference type="InterPro" id="IPR048912">
    <property type="entry name" value="BetaGal1-like_ABD1"/>
</dbReference>
<dbReference type="PRINTS" id="PR00742">
    <property type="entry name" value="GLHYDRLASE35"/>
</dbReference>
<dbReference type="InterPro" id="IPR001944">
    <property type="entry name" value="Glycoside_Hdrlase_35"/>
</dbReference>
<comment type="similarity">
    <text evidence="1 5">Belongs to the glycosyl hydrolase 35 family.</text>
</comment>
<dbReference type="EMBL" id="AP018365">
    <property type="protein sequence ID" value="BBB01660.1"/>
    <property type="molecule type" value="Genomic_DNA"/>
</dbReference>
<reference evidence="10 11" key="2">
    <citation type="journal article" date="2011" name="J. Antibiot.">
        <title>Furaquinocins I and J: novel polyketide isoprenoid hybrid compounds from Streptomyces reveromyceticus SN-593.</title>
        <authorList>
            <person name="Panthee S."/>
            <person name="Takahashi S."/>
            <person name="Takagi H."/>
            <person name="Nogawa T."/>
            <person name="Oowada E."/>
            <person name="Uramoto M."/>
            <person name="Osada H."/>
        </authorList>
    </citation>
    <scope>NUCLEOTIDE SEQUENCE [LARGE SCALE GENOMIC DNA]</scope>
    <source>
        <strain evidence="10 11">SN-593</strain>
    </source>
</reference>
<dbReference type="Gene3D" id="2.60.120.260">
    <property type="entry name" value="Galactose-binding domain-like"/>
    <property type="match status" value="3"/>
</dbReference>
<feature type="compositionally biased region" description="Basic and acidic residues" evidence="6">
    <location>
        <begin position="388"/>
        <end position="399"/>
    </location>
</feature>
<feature type="active site" description="Proton donor" evidence="4">
    <location>
        <position position="195"/>
    </location>
</feature>
<dbReference type="Pfam" id="PF01301">
    <property type="entry name" value="Glyco_hydro_35"/>
    <property type="match status" value="1"/>
</dbReference>
<evidence type="ECO:0000313" key="11">
    <source>
        <dbReference type="Proteomes" id="UP000595703"/>
    </source>
</evidence>
<feature type="region of interest" description="Disordered" evidence="6">
    <location>
        <begin position="1"/>
        <end position="39"/>
    </location>
</feature>
<dbReference type="InterPro" id="IPR017853">
    <property type="entry name" value="GH"/>
</dbReference>
<dbReference type="RefSeq" id="WP_237405106.1">
    <property type="nucleotide sequence ID" value="NZ_AP018365.1"/>
</dbReference>
<dbReference type="SUPFAM" id="SSF49785">
    <property type="entry name" value="Galactose-binding domain-like"/>
    <property type="match status" value="1"/>
</dbReference>
<evidence type="ECO:0000313" key="10">
    <source>
        <dbReference type="EMBL" id="BBB01660.1"/>
    </source>
</evidence>
<feature type="domain" description="Beta-galactosidase 1-like first all-beta" evidence="8">
    <location>
        <begin position="459"/>
        <end position="567"/>
    </location>
</feature>
<dbReference type="InterPro" id="IPR008979">
    <property type="entry name" value="Galactose-bd-like_sf"/>
</dbReference>
<dbReference type="AlphaFoldDB" id="A0A7U3VSE9"/>
<name>A0A7U3VSE9_9ACTN</name>
<dbReference type="PANTHER" id="PTHR23421">
    <property type="entry name" value="BETA-GALACTOSIDASE RELATED"/>
    <property type="match status" value="1"/>
</dbReference>
<sequence>MAVGVDAGRGDAGSGPTGTGRRPAPIATGPADGTARPAPILSHRRGVLLRDGEPHRMLAGSLHYFRVHPAQWADRLSRLAALGLNTVDTYVPWNFHQPRRAEPRFDGPRDLGRFLDLAQDAGLDVVVRPGPYICAEWDNGGLPSWLTALPGVRPRTSQRLFLDEVARWFDVVVPRIAAAQAAYDGPVVAVQVENEYGSYGDDADYLLWLRDALVARGISELLYTADGPTELMQDGGALPGVLAAATLGSRAGRAARLLRGRRPEEPFVCAEFWNGWFDHWGDPHHVRTAASAGAALGEILDEGGSVSLYMAHGGTNFGLWAGANHDGTRFQPTVTSYDSDAPIAEHGALGPKFHALRERLARLGAAPEEGRAAPEQGRAAPEQGRAAPEQHRPASEQHRAGSRQDGAGAGRTAVGPAARLLPLPPQPDLLAPRSVPVRRGAGLLGGLTAMSTAVRAPYPMSFEELGQPSGLVLYRAWPRLPRGTHALTVTGLHDRAQVFTDGVPVGVLDQEDGSLAVEGAGRPVRLELLVENQGRINYGPLLGQGKGVLGGVRIERRLVHGWEMRGLPLDEWPARDVRTAPDAAPAAGGAGFADASFDVPEPADTFLALPGFGKGFAWVNGTLLGRYWEIGPQRTLYVPAPLLVAGGNTVTLLELERFGDRIELRDRPELGPPQEFVETFD</sequence>
<reference evidence="10 11" key="4">
    <citation type="journal article" date="2020" name="Sci. Rep.">
        <title>beta-carboline chemical signals induce reveromycin production through a LuxR family regulator in Streptomyces sp. SN-593.</title>
        <authorList>
            <person name="Panthee S."/>
            <person name="Kito N."/>
            <person name="Hayashi T."/>
            <person name="Shimizu T."/>
            <person name="Ishikawa J."/>
            <person name="Hamamoto H."/>
            <person name="Osada H."/>
            <person name="Takahashi S."/>
        </authorList>
    </citation>
    <scope>NUCLEOTIDE SEQUENCE [LARGE SCALE GENOMIC DNA]</scope>
    <source>
        <strain evidence="10 11">SN-593</strain>
    </source>
</reference>
<keyword evidence="11" id="KW-1185">Reference proteome</keyword>
<dbReference type="Pfam" id="PF21467">
    <property type="entry name" value="BetaGal_gal-bd"/>
    <property type="match status" value="1"/>
</dbReference>
<keyword evidence="2" id="KW-0378">Hydrolase</keyword>
<dbReference type="InterPro" id="IPR031330">
    <property type="entry name" value="Gly_Hdrlase_35_cat"/>
</dbReference>
<evidence type="ECO:0000259" key="9">
    <source>
        <dbReference type="Pfam" id="PF21467"/>
    </source>
</evidence>
<gene>
    <name evidence="10" type="ORF">RVR_9183</name>
</gene>
<reference evidence="10 11" key="3">
    <citation type="journal article" date="2011" name="Nat. Chem. Biol.">
        <title>Reveromycin A biosynthesis uses RevG and RevJ for stereospecific spiroacetal formation.</title>
        <authorList>
            <person name="Takahashi S."/>
            <person name="Toyoda A."/>
            <person name="Sekiyama Y."/>
            <person name="Takagi H."/>
            <person name="Nogawa T."/>
            <person name="Uramoto M."/>
            <person name="Suzuki R."/>
            <person name="Koshino H."/>
            <person name="Kumano T."/>
            <person name="Panthee S."/>
            <person name="Dairi T."/>
            <person name="Ishikawa J."/>
            <person name="Ikeda H."/>
            <person name="Sakaki Y."/>
            <person name="Osada H."/>
        </authorList>
    </citation>
    <scope>NUCLEOTIDE SEQUENCE [LARGE SCALE GENOMIC DNA]</scope>
    <source>
        <strain evidence="10 11">SN-593</strain>
    </source>
</reference>
<accession>A0A7U3VSE9</accession>
<dbReference type="KEGG" id="arev:RVR_9183"/>